<feature type="domain" description="IF rod" evidence="4">
    <location>
        <begin position="65"/>
        <end position="155"/>
    </location>
</feature>
<dbReference type="SUPFAM" id="SSF64593">
    <property type="entry name" value="Intermediate filament protein, coiled coil region"/>
    <property type="match status" value="1"/>
</dbReference>
<dbReference type="GO" id="GO:0005882">
    <property type="term" value="C:intermediate filament"/>
    <property type="evidence" value="ECO:0007669"/>
    <property type="project" value="UniProtKB-KW"/>
</dbReference>
<accession>A0A3P8VRQ8</accession>
<evidence type="ECO:0000256" key="3">
    <source>
        <dbReference type="SAM" id="Coils"/>
    </source>
</evidence>
<dbReference type="GO" id="GO:0005737">
    <property type="term" value="C:cytoplasm"/>
    <property type="evidence" value="ECO:0007669"/>
    <property type="project" value="TreeGrafter"/>
</dbReference>
<evidence type="ECO:0000259" key="4">
    <source>
        <dbReference type="PROSITE" id="PS51842"/>
    </source>
</evidence>
<evidence type="ECO:0000313" key="5">
    <source>
        <dbReference type="Ensembl" id="ENSCSEP00000015966.1"/>
    </source>
</evidence>
<dbReference type="OMA" id="EWEHREC"/>
<reference evidence="5" key="3">
    <citation type="submission" date="2025-09" db="UniProtKB">
        <authorList>
            <consortium name="Ensembl"/>
        </authorList>
    </citation>
    <scope>IDENTIFICATION</scope>
</reference>
<name>A0A3P8VRQ8_CYNSE</name>
<evidence type="ECO:0000256" key="2">
    <source>
        <dbReference type="ARBA" id="ARBA00023054"/>
    </source>
</evidence>
<dbReference type="InterPro" id="IPR050405">
    <property type="entry name" value="Intermediate_filament"/>
</dbReference>
<dbReference type="STRING" id="244447.ENSCSEP00000015966"/>
<evidence type="ECO:0000256" key="1">
    <source>
        <dbReference type="ARBA" id="ARBA00022754"/>
    </source>
</evidence>
<proteinExistence type="predicted"/>
<protein>
    <recommendedName>
        <fullName evidence="4">IF rod domain-containing protein</fullName>
    </recommendedName>
</protein>
<evidence type="ECO:0000313" key="6">
    <source>
        <dbReference type="Proteomes" id="UP000265120"/>
    </source>
</evidence>
<dbReference type="GO" id="GO:0045109">
    <property type="term" value="P:intermediate filament organization"/>
    <property type="evidence" value="ECO:0007669"/>
    <property type="project" value="TreeGrafter"/>
</dbReference>
<sequence>HLSSFSILTISFKSLQVSSSGSRVRVLSPSPSRCRGSSYDSRGRSGYRGGAVELGTEIHQQHANEKEEMQELNVKFAGYIEKVQALEKRNAVLHAELAALQGRYKGGPTGISEEYELKFKEVQKSIGSVLPKMFKYPGSIRSSSSSIAPRSEETI</sequence>
<dbReference type="PANTHER" id="PTHR45652">
    <property type="entry name" value="GLIAL FIBRILLARY ACIDIC PROTEIN"/>
    <property type="match status" value="1"/>
</dbReference>
<dbReference type="PROSITE" id="PS51842">
    <property type="entry name" value="IF_ROD_2"/>
    <property type="match status" value="1"/>
</dbReference>
<feature type="coiled-coil region" evidence="3">
    <location>
        <begin position="69"/>
        <end position="103"/>
    </location>
</feature>
<keyword evidence="6" id="KW-1185">Reference proteome</keyword>
<dbReference type="Proteomes" id="UP000265120">
    <property type="component" value="Chromosome 11"/>
</dbReference>
<organism evidence="5 6">
    <name type="scientific">Cynoglossus semilaevis</name>
    <name type="common">Tongue sole</name>
    <dbReference type="NCBI Taxonomy" id="244447"/>
    <lineage>
        <taxon>Eukaryota</taxon>
        <taxon>Metazoa</taxon>
        <taxon>Chordata</taxon>
        <taxon>Craniata</taxon>
        <taxon>Vertebrata</taxon>
        <taxon>Euteleostomi</taxon>
        <taxon>Actinopterygii</taxon>
        <taxon>Neopterygii</taxon>
        <taxon>Teleostei</taxon>
        <taxon>Neoteleostei</taxon>
        <taxon>Acanthomorphata</taxon>
        <taxon>Carangaria</taxon>
        <taxon>Pleuronectiformes</taxon>
        <taxon>Pleuronectoidei</taxon>
        <taxon>Cynoglossidae</taxon>
        <taxon>Cynoglossinae</taxon>
        <taxon>Cynoglossus</taxon>
    </lineage>
</organism>
<dbReference type="GO" id="GO:0005200">
    <property type="term" value="F:structural constituent of cytoskeleton"/>
    <property type="evidence" value="ECO:0007669"/>
    <property type="project" value="TreeGrafter"/>
</dbReference>
<reference evidence="5 6" key="1">
    <citation type="journal article" date="2014" name="Nat. Genet.">
        <title>Whole-genome sequence of a flatfish provides insights into ZW sex chromosome evolution and adaptation to a benthic lifestyle.</title>
        <authorList>
            <person name="Chen S."/>
            <person name="Zhang G."/>
            <person name="Shao C."/>
            <person name="Huang Q."/>
            <person name="Liu G."/>
            <person name="Zhang P."/>
            <person name="Song W."/>
            <person name="An N."/>
            <person name="Chalopin D."/>
            <person name="Volff J.N."/>
            <person name="Hong Y."/>
            <person name="Li Q."/>
            <person name="Sha Z."/>
            <person name="Zhou H."/>
            <person name="Xie M."/>
            <person name="Yu Q."/>
            <person name="Liu Y."/>
            <person name="Xiang H."/>
            <person name="Wang N."/>
            <person name="Wu K."/>
            <person name="Yang C."/>
            <person name="Zhou Q."/>
            <person name="Liao X."/>
            <person name="Yang L."/>
            <person name="Hu Q."/>
            <person name="Zhang J."/>
            <person name="Meng L."/>
            <person name="Jin L."/>
            <person name="Tian Y."/>
            <person name="Lian J."/>
            <person name="Yang J."/>
            <person name="Miao G."/>
            <person name="Liu S."/>
            <person name="Liang Z."/>
            <person name="Yan F."/>
            <person name="Li Y."/>
            <person name="Sun B."/>
            <person name="Zhang H."/>
            <person name="Zhang J."/>
            <person name="Zhu Y."/>
            <person name="Du M."/>
            <person name="Zhao Y."/>
            <person name="Schartl M."/>
            <person name="Tang Q."/>
            <person name="Wang J."/>
        </authorList>
    </citation>
    <scope>NUCLEOTIDE SEQUENCE</scope>
</reference>
<reference evidence="5" key="2">
    <citation type="submission" date="2025-08" db="UniProtKB">
        <authorList>
            <consortium name="Ensembl"/>
        </authorList>
    </citation>
    <scope>IDENTIFICATION</scope>
</reference>
<keyword evidence="1" id="KW-0403">Intermediate filament</keyword>
<dbReference type="InterPro" id="IPR039008">
    <property type="entry name" value="IF_rod_dom"/>
</dbReference>
<dbReference type="Ensembl" id="ENSCSET00000016164.1">
    <property type="protein sequence ID" value="ENSCSEP00000015966.1"/>
    <property type="gene ID" value="ENSCSEG00000010258.1"/>
</dbReference>
<keyword evidence="2 3" id="KW-0175">Coiled coil</keyword>
<dbReference type="InParanoid" id="A0A3P8VRQ8"/>
<dbReference type="PANTHER" id="PTHR45652:SF23">
    <property type="entry name" value="VIMENTIN-RELATED"/>
    <property type="match status" value="1"/>
</dbReference>
<dbReference type="AlphaFoldDB" id="A0A3P8VRQ8"/>
<dbReference type="Pfam" id="PF00038">
    <property type="entry name" value="Filament"/>
    <property type="match status" value="1"/>
</dbReference>
<dbReference type="GeneTree" id="ENSGT00940000166449"/>